<sequence>MKKFIYIITTLLVFTSCNKFLDVKPESEIDKTELFTTEAGFKEALNGVYTLCASATLYGESLTFGNLDIMAQNYDFTDIGYRKIASFDYSYPDMVSWSYNTWVTQYRAIANCNNILENIDAKKSLFNGDNYELIKGEALTLRAYLHFDLLRLYAPSYKSNPTAKAIPYVTTVSTKSTKFSTVTEVLNKAIDDLNAAKILLKTADPINNGYTVGYPDDAGNPEVNNADLFLQNRRHRMNYFTVCGELARIYLYKNDIPNSLLNAKEVIDSQKFPHTAKTDFNETDIAKKDRIFYKELITAWYINDNVDIKQDLVKLYINDNPKLMPTSDQIDDIYEKDFAGGLDWRYKQWFFKTTIGSNGTERALLQKYISNTIPVKNRHPLVAPAMRLSEMYYIAAEASFDTNPMQAVEYYNTMRISRGIEDNLTNAGSKNEFIELLIKEARKEFYGESQIFYMYKRLNHPVKISPTQNYPASDKIFVLPIPVDEGAYNNN</sequence>
<feature type="domain" description="SusD-like N-terminal" evidence="7">
    <location>
        <begin position="19"/>
        <end position="200"/>
    </location>
</feature>
<dbReference type="InterPro" id="IPR033985">
    <property type="entry name" value="SusD-like_N"/>
</dbReference>
<keyword evidence="3" id="KW-0732">Signal</keyword>
<protein>
    <submittedName>
        <fullName evidence="8">RagB/SusD family nutrient uptake outer membrane protein</fullName>
    </submittedName>
</protein>
<keyword evidence="4" id="KW-0472">Membrane</keyword>
<evidence type="ECO:0000313" key="8">
    <source>
        <dbReference type="EMBL" id="GAA4311879.1"/>
    </source>
</evidence>
<accession>A0ABP8FVJ2</accession>
<keyword evidence="5" id="KW-0998">Cell outer membrane</keyword>
<evidence type="ECO:0000259" key="6">
    <source>
        <dbReference type="Pfam" id="PF07980"/>
    </source>
</evidence>
<evidence type="ECO:0000256" key="5">
    <source>
        <dbReference type="ARBA" id="ARBA00023237"/>
    </source>
</evidence>
<evidence type="ECO:0000313" key="9">
    <source>
        <dbReference type="Proteomes" id="UP001500582"/>
    </source>
</evidence>
<keyword evidence="9" id="KW-1185">Reference proteome</keyword>
<evidence type="ECO:0000256" key="4">
    <source>
        <dbReference type="ARBA" id="ARBA00023136"/>
    </source>
</evidence>
<comment type="subcellular location">
    <subcellularLocation>
        <location evidence="1">Cell outer membrane</location>
    </subcellularLocation>
</comment>
<dbReference type="Pfam" id="PF07980">
    <property type="entry name" value="SusD_RagB"/>
    <property type="match status" value="1"/>
</dbReference>
<proteinExistence type="inferred from homology"/>
<dbReference type="SUPFAM" id="SSF48452">
    <property type="entry name" value="TPR-like"/>
    <property type="match status" value="1"/>
</dbReference>
<comment type="caution">
    <text evidence="8">The sequence shown here is derived from an EMBL/GenBank/DDBJ whole genome shotgun (WGS) entry which is preliminary data.</text>
</comment>
<feature type="domain" description="RagB/SusD" evidence="6">
    <location>
        <begin position="382"/>
        <end position="457"/>
    </location>
</feature>
<dbReference type="PROSITE" id="PS51257">
    <property type="entry name" value="PROKAR_LIPOPROTEIN"/>
    <property type="match status" value="1"/>
</dbReference>
<reference evidence="9" key="1">
    <citation type="journal article" date="2019" name="Int. J. Syst. Evol. Microbiol.">
        <title>The Global Catalogue of Microorganisms (GCM) 10K type strain sequencing project: providing services to taxonomists for standard genome sequencing and annotation.</title>
        <authorList>
            <consortium name="The Broad Institute Genomics Platform"/>
            <consortium name="The Broad Institute Genome Sequencing Center for Infectious Disease"/>
            <person name="Wu L."/>
            <person name="Ma J."/>
        </authorList>
    </citation>
    <scope>NUCLEOTIDE SEQUENCE [LARGE SCALE GENOMIC DNA]</scope>
    <source>
        <strain evidence="9">JCM 17705</strain>
    </source>
</reference>
<gene>
    <name evidence="8" type="ORF">GCM10023149_06980</name>
</gene>
<dbReference type="Gene3D" id="1.25.40.390">
    <property type="match status" value="1"/>
</dbReference>
<evidence type="ECO:0000256" key="1">
    <source>
        <dbReference type="ARBA" id="ARBA00004442"/>
    </source>
</evidence>
<evidence type="ECO:0000259" key="7">
    <source>
        <dbReference type="Pfam" id="PF14322"/>
    </source>
</evidence>
<name>A0ABP8FVJ2_9SPHI</name>
<dbReference type="EMBL" id="BAABFT010000002">
    <property type="protein sequence ID" value="GAA4311879.1"/>
    <property type="molecule type" value="Genomic_DNA"/>
</dbReference>
<dbReference type="InterPro" id="IPR012944">
    <property type="entry name" value="SusD_RagB_dom"/>
</dbReference>
<dbReference type="InterPro" id="IPR011990">
    <property type="entry name" value="TPR-like_helical_dom_sf"/>
</dbReference>
<evidence type="ECO:0000256" key="2">
    <source>
        <dbReference type="ARBA" id="ARBA00006275"/>
    </source>
</evidence>
<dbReference type="RefSeq" id="WP_345209609.1">
    <property type="nucleotide sequence ID" value="NZ_BAABFT010000002.1"/>
</dbReference>
<dbReference type="Proteomes" id="UP001500582">
    <property type="component" value="Unassembled WGS sequence"/>
</dbReference>
<evidence type="ECO:0000256" key="3">
    <source>
        <dbReference type="ARBA" id="ARBA00022729"/>
    </source>
</evidence>
<comment type="similarity">
    <text evidence="2">Belongs to the SusD family.</text>
</comment>
<dbReference type="Pfam" id="PF14322">
    <property type="entry name" value="SusD-like_3"/>
    <property type="match status" value="1"/>
</dbReference>
<organism evidence="8 9">
    <name type="scientific">Mucilaginibacter gynuensis</name>
    <dbReference type="NCBI Taxonomy" id="1302236"/>
    <lineage>
        <taxon>Bacteria</taxon>
        <taxon>Pseudomonadati</taxon>
        <taxon>Bacteroidota</taxon>
        <taxon>Sphingobacteriia</taxon>
        <taxon>Sphingobacteriales</taxon>
        <taxon>Sphingobacteriaceae</taxon>
        <taxon>Mucilaginibacter</taxon>
    </lineage>
</organism>